<protein>
    <submittedName>
        <fullName evidence="2">Uncharacterized protein</fullName>
    </submittedName>
</protein>
<feature type="region of interest" description="Disordered" evidence="1">
    <location>
        <begin position="1"/>
        <end position="174"/>
    </location>
</feature>
<feature type="compositionally biased region" description="Basic and acidic residues" evidence="1">
    <location>
        <begin position="240"/>
        <end position="249"/>
    </location>
</feature>
<dbReference type="EMBL" id="JASNWA010000008">
    <property type="protein sequence ID" value="KAK3172109.1"/>
    <property type="molecule type" value="Genomic_DNA"/>
</dbReference>
<sequence length="264" mass="27373">MVQLKARPGRGKENAKQSQARRGRPPRPSRDVPAAASDQSMDIDQLQSRPSTSTATPASTMRQMSVTIPAAVLGDPCEGGDETKALVPIQGSIGSHQWKGEGLQGGVSEKTQDEAALDGERVRAPLGKGRGTPGPRVLSPNPGLERNASCEGSTGAAAAGQNPFDPMTPISTLGHGEEEFGEKAALRVLGQENLTKVQLAQGTPTTLSSYGTSAASESQQPNDVSPVHSSQGAGNEDFEEAKGDVDHHINNISGGDLEVPGEVI</sequence>
<dbReference type="Proteomes" id="UP001276659">
    <property type="component" value="Unassembled WGS sequence"/>
</dbReference>
<feature type="compositionally biased region" description="Polar residues" evidence="1">
    <location>
        <begin position="199"/>
        <end position="233"/>
    </location>
</feature>
<comment type="caution">
    <text evidence="2">The sequence shown here is derived from an EMBL/GenBank/DDBJ whole genome shotgun (WGS) entry which is preliminary data.</text>
</comment>
<feature type="region of interest" description="Disordered" evidence="1">
    <location>
        <begin position="199"/>
        <end position="264"/>
    </location>
</feature>
<evidence type="ECO:0000256" key="1">
    <source>
        <dbReference type="SAM" id="MobiDB-lite"/>
    </source>
</evidence>
<feature type="compositionally biased region" description="Low complexity" evidence="1">
    <location>
        <begin position="48"/>
        <end position="60"/>
    </location>
</feature>
<keyword evidence="3" id="KW-1185">Reference proteome</keyword>
<name>A0AAD9Z5M6_9LECA</name>
<dbReference type="AlphaFoldDB" id="A0AAD9Z5M6"/>
<organism evidence="2 3">
    <name type="scientific">Lepraria neglecta</name>
    <dbReference type="NCBI Taxonomy" id="209136"/>
    <lineage>
        <taxon>Eukaryota</taxon>
        <taxon>Fungi</taxon>
        <taxon>Dikarya</taxon>
        <taxon>Ascomycota</taxon>
        <taxon>Pezizomycotina</taxon>
        <taxon>Lecanoromycetes</taxon>
        <taxon>OSLEUM clade</taxon>
        <taxon>Lecanoromycetidae</taxon>
        <taxon>Lecanorales</taxon>
        <taxon>Lecanorineae</taxon>
        <taxon>Stereocaulaceae</taxon>
        <taxon>Lepraria</taxon>
    </lineage>
</organism>
<proteinExistence type="predicted"/>
<evidence type="ECO:0000313" key="2">
    <source>
        <dbReference type="EMBL" id="KAK3172109.1"/>
    </source>
</evidence>
<accession>A0AAD9Z5M6</accession>
<gene>
    <name evidence="2" type="ORF">OEA41_004194</name>
</gene>
<feature type="compositionally biased region" description="Basic and acidic residues" evidence="1">
    <location>
        <begin position="110"/>
        <end position="123"/>
    </location>
</feature>
<feature type="compositionally biased region" description="Polar residues" evidence="1">
    <location>
        <begin position="37"/>
        <end position="47"/>
    </location>
</feature>
<evidence type="ECO:0000313" key="3">
    <source>
        <dbReference type="Proteomes" id="UP001276659"/>
    </source>
</evidence>
<reference evidence="2" key="1">
    <citation type="submission" date="2022-11" db="EMBL/GenBank/DDBJ databases">
        <title>Chromosomal genome sequence assembly and mating type (MAT) locus characterization of the leprose asexual lichenized fungus Lepraria neglecta (Nyl.) Erichsen.</title>
        <authorList>
            <person name="Allen J.L."/>
            <person name="Pfeffer B."/>
        </authorList>
    </citation>
    <scope>NUCLEOTIDE SEQUENCE</scope>
    <source>
        <strain evidence="2">Allen 5258</strain>
    </source>
</reference>